<dbReference type="AlphaFoldDB" id="A0A0R3L6F5"/>
<protein>
    <submittedName>
        <fullName evidence="1">Uncharacterized protein</fullName>
    </submittedName>
</protein>
<comment type="caution">
    <text evidence="1">The sequence shown here is derived from an EMBL/GenBank/DDBJ whole genome shotgun (WGS) entry which is preliminary data.</text>
</comment>
<accession>A0A0R3L6F5</accession>
<gene>
    <name evidence="1" type="ORF">CQ12_40075</name>
</gene>
<dbReference type="RefSeq" id="WP_057837686.1">
    <property type="nucleotide sequence ID" value="NZ_LLXZ01000142.1"/>
</dbReference>
<evidence type="ECO:0000313" key="2">
    <source>
        <dbReference type="Proteomes" id="UP000050863"/>
    </source>
</evidence>
<sequence>MQINKSDRNDAVGITRIMQCGWYKEVRVEDLDSHAVKALLVSRALLVKIKRDLENQVRGLLKNLGLIIGPAKMNVFASSAAELIENRPELAVAITPLLSARVAIEQQIADLDRKVMKPARSNAQVRQFMTTLASALLRLFAFLQRSTTLRASKGQEASDSMSD</sequence>
<evidence type="ECO:0000313" key="1">
    <source>
        <dbReference type="EMBL" id="KRR03511.1"/>
    </source>
</evidence>
<keyword evidence="2" id="KW-1185">Reference proteome</keyword>
<dbReference type="STRING" id="280332.CQ12_40075"/>
<dbReference type="Proteomes" id="UP000050863">
    <property type="component" value="Unassembled WGS sequence"/>
</dbReference>
<reference evidence="1 2" key="1">
    <citation type="submission" date="2014-03" db="EMBL/GenBank/DDBJ databases">
        <title>Bradyrhizobium valentinum sp. nov., isolated from effective nodules of Lupinus mariae-josephae, a lupine endemic of basic-lime soils in Eastern Spain.</title>
        <authorList>
            <person name="Duran D."/>
            <person name="Rey L."/>
            <person name="Navarro A."/>
            <person name="Busquets A."/>
            <person name="Imperial J."/>
            <person name="Ruiz-Argueso T."/>
        </authorList>
    </citation>
    <scope>NUCLEOTIDE SEQUENCE [LARGE SCALE GENOMIC DNA]</scope>
    <source>
        <strain evidence="1 2">PAC68</strain>
    </source>
</reference>
<proteinExistence type="predicted"/>
<name>A0A0R3L6F5_9BRAD</name>
<organism evidence="1 2">
    <name type="scientific">Bradyrhizobium jicamae</name>
    <dbReference type="NCBI Taxonomy" id="280332"/>
    <lineage>
        <taxon>Bacteria</taxon>
        <taxon>Pseudomonadati</taxon>
        <taxon>Pseudomonadota</taxon>
        <taxon>Alphaproteobacteria</taxon>
        <taxon>Hyphomicrobiales</taxon>
        <taxon>Nitrobacteraceae</taxon>
        <taxon>Bradyrhizobium</taxon>
    </lineage>
</organism>
<dbReference type="EMBL" id="LLXZ01000142">
    <property type="protein sequence ID" value="KRR03511.1"/>
    <property type="molecule type" value="Genomic_DNA"/>
</dbReference>